<dbReference type="RefSeq" id="WP_159444884.1">
    <property type="nucleotide sequence ID" value="NZ_CALGVN010000039.1"/>
</dbReference>
<evidence type="ECO:0000313" key="2">
    <source>
        <dbReference type="Proteomes" id="UP000184363"/>
    </source>
</evidence>
<accession>A0A1M6SC68</accession>
<evidence type="ECO:0000313" key="1">
    <source>
        <dbReference type="EMBL" id="SHK42229.1"/>
    </source>
</evidence>
<dbReference type="Proteomes" id="UP000184363">
    <property type="component" value="Unassembled WGS sequence"/>
</dbReference>
<name>A0A1M6SC68_PSETH</name>
<gene>
    <name evidence="1" type="ORF">SAMN05443637_10658</name>
</gene>
<organism evidence="1 2">
    <name type="scientific">Pseudonocardia thermophila</name>
    <dbReference type="NCBI Taxonomy" id="1848"/>
    <lineage>
        <taxon>Bacteria</taxon>
        <taxon>Bacillati</taxon>
        <taxon>Actinomycetota</taxon>
        <taxon>Actinomycetes</taxon>
        <taxon>Pseudonocardiales</taxon>
        <taxon>Pseudonocardiaceae</taxon>
        <taxon>Pseudonocardia</taxon>
    </lineage>
</organism>
<proteinExistence type="predicted"/>
<keyword evidence="2" id="KW-1185">Reference proteome</keyword>
<dbReference type="EMBL" id="FRAP01000006">
    <property type="protein sequence ID" value="SHK42229.1"/>
    <property type="molecule type" value="Genomic_DNA"/>
</dbReference>
<reference evidence="1 2" key="1">
    <citation type="submission" date="2016-11" db="EMBL/GenBank/DDBJ databases">
        <authorList>
            <person name="Jaros S."/>
            <person name="Januszkiewicz K."/>
            <person name="Wedrychowicz H."/>
        </authorList>
    </citation>
    <scope>NUCLEOTIDE SEQUENCE [LARGE SCALE GENOMIC DNA]</scope>
    <source>
        <strain evidence="1 2">DSM 43832</strain>
    </source>
</reference>
<dbReference type="STRING" id="1848.SAMN05443637_10658"/>
<dbReference type="AlphaFoldDB" id="A0A1M6SC68"/>
<sequence>MISIAVSSRSLAAARAIDPNVNAAAVHAAVQAALAEHLRQTGAHRAQQPRPSN</sequence>
<protein>
    <recommendedName>
        <fullName evidence="3">Post-segregation antitoxin CcdA</fullName>
    </recommendedName>
</protein>
<evidence type="ECO:0008006" key="3">
    <source>
        <dbReference type="Google" id="ProtNLM"/>
    </source>
</evidence>